<name>A0A975LBT5_9ACTN</name>
<dbReference type="PANTHER" id="PTHR43857:SF1">
    <property type="entry name" value="YJGH FAMILY PROTEIN"/>
    <property type="match status" value="1"/>
</dbReference>
<dbReference type="KEGG" id="nec:KGD82_06630"/>
<feature type="compositionally biased region" description="Pro residues" evidence="1">
    <location>
        <begin position="1"/>
        <end position="18"/>
    </location>
</feature>
<dbReference type="PANTHER" id="PTHR43857">
    <property type="entry name" value="BLR7761 PROTEIN"/>
    <property type="match status" value="1"/>
</dbReference>
<sequence>MEPGRPPSPHTPVNPPELGPASGFSHAVLPAPGRTVHLAGQIASGPDGALAARTLPEQFGVALGNVVTALRACGGAPEHLVSLTIYTTDVPGYRAAARDIGRAYRSHLGRHYPAMALLGVVELFEPGALVELVGLAVIPGPAH</sequence>
<dbReference type="Pfam" id="PF01042">
    <property type="entry name" value="Ribonuc_L-PSP"/>
    <property type="match status" value="1"/>
</dbReference>
<evidence type="ECO:0000313" key="2">
    <source>
        <dbReference type="EMBL" id="QVJ02312.1"/>
    </source>
</evidence>
<proteinExistence type="predicted"/>
<dbReference type="Proteomes" id="UP000682416">
    <property type="component" value="Chromosome"/>
</dbReference>
<dbReference type="InterPro" id="IPR035959">
    <property type="entry name" value="RutC-like_sf"/>
</dbReference>
<dbReference type="InterPro" id="IPR006175">
    <property type="entry name" value="YjgF/YER057c/UK114"/>
</dbReference>
<organism evidence="2 3">
    <name type="scientific">Nocardiopsis eucommiae</name>
    <dbReference type="NCBI Taxonomy" id="2831970"/>
    <lineage>
        <taxon>Bacteria</taxon>
        <taxon>Bacillati</taxon>
        <taxon>Actinomycetota</taxon>
        <taxon>Actinomycetes</taxon>
        <taxon>Streptosporangiales</taxon>
        <taxon>Nocardiopsidaceae</taxon>
        <taxon>Nocardiopsis</taxon>
    </lineage>
</organism>
<dbReference type="Gene3D" id="3.30.1330.40">
    <property type="entry name" value="RutC-like"/>
    <property type="match status" value="1"/>
</dbReference>
<dbReference type="AlphaFoldDB" id="A0A975LBT5"/>
<keyword evidence="3" id="KW-1185">Reference proteome</keyword>
<feature type="region of interest" description="Disordered" evidence="1">
    <location>
        <begin position="1"/>
        <end position="24"/>
    </location>
</feature>
<dbReference type="EMBL" id="CP074402">
    <property type="protein sequence ID" value="QVJ02312.1"/>
    <property type="molecule type" value="Genomic_DNA"/>
</dbReference>
<dbReference type="SUPFAM" id="SSF55298">
    <property type="entry name" value="YjgF-like"/>
    <property type="match status" value="1"/>
</dbReference>
<evidence type="ECO:0000313" key="3">
    <source>
        <dbReference type="Proteomes" id="UP000682416"/>
    </source>
</evidence>
<accession>A0A975LBT5</accession>
<gene>
    <name evidence="2" type="ORF">KGD82_06630</name>
</gene>
<evidence type="ECO:0000256" key="1">
    <source>
        <dbReference type="SAM" id="MobiDB-lite"/>
    </source>
</evidence>
<reference evidence="2" key="1">
    <citation type="submission" date="2021-05" db="EMBL/GenBank/DDBJ databases">
        <authorList>
            <person name="Kaiqin L."/>
            <person name="Jian G."/>
        </authorList>
    </citation>
    <scope>NUCLEOTIDE SEQUENCE</scope>
    <source>
        <strain evidence="2">HDS5</strain>
    </source>
</reference>
<protein>
    <submittedName>
        <fullName evidence="2">RidA family protein</fullName>
    </submittedName>
</protein>